<accession>A0AAD6MIM9</accession>
<protein>
    <submittedName>
        <fullName evidence="2">Uncharacterized protein</fullName>
    </submittedName>
</protein>
<evidence type="ECO:0000313" key="3">
    <source>
        <dbReference type="Proteomes" id="UP001164929"/>
    </source>
</evidence>
<comment type="caution">
    <text evidence="2">The sequence shown here is derived from an EMBL/GenBank/DDBJ whole genome shotgun (WGS) entry which is preliminary data.</text>
</comment>
<sequence length="115" mass="13136">MILANLSSMLEREHKICLLYIASRVLYITHLASGALKIRYIFTFGCTINVFSVKTALIIVRKYIIIHVVIKGKEYIFTFGCTINVFSVKTALIIVRKYIIIHVVIKGKESDNMPE</sequence>
<evidence type="ECO:0000313" key="2">
    <source>
        <dbReference type="EMBL" id="KAJ6985904.1"/>
    </source>
</evidence>
<reference evidence="2" key="1">
    <citation type="journal article" date="2023" name="Mol. Ecol. Resour.">
        <title>Chromosome-level genome assembly of a triploid poplar Populus alba 'Berolinensis'.</title>
        <authorList>
            <person name="Chen S."/>
            <person name="Yu Y."/>
            <person name="Wang X."/>
            <person name="Wang S."/>
            <person name="Zhang T."/>
            <person name="Zhou Y."/>
            <person name="He R."/>
            <person name="Meng N."/>
            <person name="Wang Y."/>
            <person name="Liu W."/>
            <person name="Liu Z."/>
            <person name="Liu J."/>
            <person name="Guo Q."/>
            <person name="Huang H."/>
            <person name="Sederoff R.R."/>
            <person name="Wang G."/>
            <person name="Qu G."/>
            <person name="Chen S."/>
        </authorList>
    </citation>
    <scope>NUCLEOTIDE SEQUENCE</scope>
    <source>
        <strain evidence="2">SC-2020</strain>
    </source>
</reference>
<keyword evidence="1" id="KW-1133">Transmembrane helix</keyword>
<proteinExistence type="predicted"/>
<keyword evidence="1" id="KW-0812">Transmembrane</keyword>
<organism evidence="2 3">
    <name type="scientific">Populus alba x Populus x berolinensis</name>
    <dbReference type="NCBI Taxonomy" id="444605"/>
    <lineage>
        <taxon>Eukaryota</taxon>
        <taxon>Viridiplantae</taxon>
        <taxon>Streptophyta</taxon>
        <taxon>Embryophyta</taxon>
        <taxon>Tracheophyta</taxon>
        <taxon>Spermatophyta</taxon>
        <taxon>Magnoliopsida</taxon>
        <taxon>eudicotyledons</taxon>
        <taxon>Gunneridae</taxon>
        <taxon>Pentapetalae</taxon>
        <taxon>rosids</taxon>
        <taxon>fabids</taxon>
        <taxon>Malpighiales</taxon>
        <taxon>Salicaceae</taxon>
        <taxon>Saliceae</taxon>
        <taxon>Populus</taxon>
    </lineage>
</organism>
<keyword evidence="3" id="KW-1185">Reference proteome</keyword>
<feature type="transmembrane region" description="Helical" evidence="1">
    <location>
        <begin position="40"/>
        <end position="60"/>
    </location>
</feature>
<dbReference type="Proteomes" id="UP001164929">
    <property type="component" value="Chromosome 9"/>
</dbReference>
<keyword evidence="1" id="KW-0472">Membrane</keyword>
<dbReference type="EMBL" id="JAQIZT010000009">
    <property type="protein sequence ID" value="KAJ6985904.1"/>
    <property type="molecule type" value="Genomic_DNA"/>
</dbReference>
<gene>
    <name evidence="2" type="ORF">NC653_023742</name>
</gene>
<name>A0AAD6MIM9_9ROSI</name>
<evidence type="ECO:0000256" key="1">
    <source>
        <dbReference type="SAM" id="Phobius"/>
    </source>
</evidence>
<dbReference type="AlphaFoldDB" id="A0AAD6MIM9"/>